<sequence length="521" mass="59638">MQNKSWCVAAIFALSIFQNLAFFRVFATTPSYYTAAVFEYVQTQNCTSDPEEAQEVLRFNLEMYIPAAKLARSKGADILVFPEYALFPECNRTETTLFCEKTPDPKEKANPCVEVERFKDSPTLRTLSCLARNNSMVIQANVGEYLPCEGEEPACHPSGNLQYNANVVFDRDGTLISRYRKEHLWYEPHFDLPFEKQCPIFTVDFGTFLSYVCFDIFLERIIETIKEDVIDGIVFSTMWENTMPLGMTVEFFEAFTIMMNTTLMAACIQLPGQWAVGSGIFSGPYGALAYTFDPDGINKLVVARVPRRDHVLEEPESSITAIFFNGTTSEWKSDGVYVPEEGSDIILPPARNSSHNRYHVINMENYTLHQITLPHSYMEECNNGMCCSLEYSADAITETYYFAVFNGTQDTFYPYYWGEEDCLLVRCDAAHGRECATFPLWTNDIFHHVNITANFSTPFVYPTVVNDHFRLVPYKDWNYNTEYTLRGHQSNINFDSEKGQPLLVAGLKGRLYREDPESSFF</sequence>
<dbReference type="AlphaFoldDB" id="A0A8T0FCQ3"/>
<dbReference type="EMBL" id="JABXBU010000015">
    <property type="protein sequence ID" value="KAF8788038.1"/>
    <property type="molecule type" value="Genomic_DNA"/>
</dbReference>
<comment type="caution">
    <text evidence="4">The sequence shown here is derived from an EMBL/GenBank/DDBJ whole genome shotgun (WGS) entry which is preliminary data.</text>
</comment>
<dbReference type="SUPFAM" id="SSF56317">
    <property type="entry name" value="Carbon-nitrogen hydrolase"/>
    <property type="match status" value="1"/>
</dbReference>
<dbReference type="Pfam" id="PF19018">
    <property type="entry name" value="Vanin_C"/>
    <property type="match status" value="1"/>
</dbReference>
<evidence type="ECO:0000256" key="2">
    <source>
        <dbReference type="ARBA" id="ARBA00022801"/>
    </source>
</evidence>
<evidence type="ECO:0000313" key="5">
    <source>
        <dbReference type="Proteomes" id="UP000807504"/>
    </source>
</evidence>
<reference evidence="4" key="1">
    <citation type="journal article" date="2020" name="bioRxiv">
        <title>Chromosome-level reference genome of the European wasp spider Argiope bruennichi: a resource for studies on range expansion and evolutionary adaptation.</title>
        <authorList>
            <person name="Sheffer M.M."/>
            <person name="Hoppe A."/>
            <person name="Krehenwinkel H."/>
            <person name="Uhl G."/>
            <person name="Kuss A.W."/>
            <person name="Jensen L."/>
            <person name="Jensen C."/>
            <person name="Gillespie R.G."/>
            <person name="Hoff K.J."/>
            <person name="Prost S."/>
        </authorList>
    </citation>
    <scope>NUCLEOTIDE SEQUENCE</scope>
</reference>
<dbReference type="InterPro" id="IPR040154">
    <property type="entry name" value="Biotinidase/VNN"/>
</dbReference>
<keyword evidence="5" id="KW-1185">Reference proteome</keyword>
<dbReference type="InterPro" id="IPR043957">
    <property type="entry name" value="Vanin_C"/>
</dbReference>
<evidence type="ECO:0000313" key="4">
    <source>
        <dbReference type="EMBL" id="KAF8788038.1"/>
    </source>
</evidence>
<accession>A0A8T0FCQ3</accession>
<evidence type="ECO:0000256" key="1">
    <source>
        <dbReference type="ARBA" id="ARBA00008225"/>
    </source>
</evidence>
<name>A0A8T0FCQ3_ARGBR</name>
<dbReference type="InterPro" id="IPR036526">
    <property type="entry name" value="C-N_Hydrolase_sf"/>
</dbReference>
<dbReference type="GO" id="GO:0016787">
    <property type="term" value="F:hydrolase activity"/>
    <property type="evidence" value="ECO:0007669"/>
    <property type="project" value="UniProtKB-KW"/>
</dbReference>
<comment type="similarity">
    <text evidence="1">Belongs to the carbon-nitrogen hydrolase superfamily. BTD/VNN family.</text>
</comment>
<proteinExistence type="inferred from homology"/>
<dbReference type="PROSITE" id="PS50263">
    <property type="entry name" value="CN_HYDROLASE"/>
    <property type="match status" value="1"/>
</dbReference>
<gene>
    <name evidence="4" type="ORF">HNY73_009575</name>
</gene>
<feature type="domain" description="CN hydrolase" evidence="3">
    <location>
        <begin position="41"/>
        <end position="321"/>
    </location>
</feature>
<evidence type="ECO:0000259" key="3">
    <source>
        <dbReference type="PROSITE" id="PS50263"/>
    </source>
</evidence>
<dbReference type="OrthoDB" id="6419659at2759"/>
<reference evidence="4" key="2">
    <citation type="submission" date="2020-06" db="EMBL/GenBank/DDBJ databases">
        <authorList>
            <person name="Sheffer M."/>
        </authorList>
    </citation>
    <scope>NUCLEOTIDE SEQUENCE</scope>
</reference>
<dbReference type="PANTHER" id="PTHR10609:SF27">
    <property type="entry name" value="CN HYDROLASE DOMAIN-CONTAINING PROTEIN-RELATED"/>
    <property type="match status" value="1"/>
</dbReference>
<dbReference type="InterPro" id="IPR003010">
    <property type="entry name" value="C-N_Hydrolase"/>
</dbReference>
<dbReference type="Gene3D" id="3.60.110.10">
    <property type="entry name" value="Carbon-nitrogen hydrolase"/>
    <property type="match status" value="1"/>
</dbReference>
<dbReference type="OMA" id="HGRECAT"/>
<dbReference type="Pfam" id="PF00795">
    <property type="entry name" value="CN_hydrolase"/>
    <property type="match status" value="1"/>
</dbReference>
<keyword evidence="2" id="KW-0378">Hydrolase</keyword>
<dbReference type="Proteomes" id="UP000807504">
    <property type="component" value="Unassembled WGS sequence"/>
</dbReference>
<protein>
    <submittedName>
        <fullName evidence="4">Biotinidase like protein</fullName>
    </submittedName>
</protein>
<organism evidence="4 5">
    <name type="scientific">Argiope bruennichi</name>
    <name type="common">Wasp spider</name>
    <name type="synonym">Aranea bruennichi</name>
    <dbReference type="NCBI Taxonomy" id="94029"/>
    <lineage>
        <taxon>Eukaryota</taxon>
        <taxon>Metazoa</taxon>
        <taxon>Ecdysozoa</taxon>
        <taxon>Arthropoda</taxon>
        <taxon>Chelicerata</taxon>
        <taxon>Arachnida</taxon>
        <taxon>Araneae</taxon>
        <taxon>Araneomorphae</taxon>
        <taxon>Entelegynae</taxon>
        <taxon>Araneoidea</taxon>
        <taxon>Araneidae</taxon>
        <taxon>Argiope</taxon>
    </lineage>
</organism>
<dbReference type="PANTHER" id="PTHR10609">
    <property type="entry name" value="BIOTINIDASE-RELATED"/>
    <property type="match status" value="1"/>
</dbReference>